<comment type="caution">
    <text evidence="9">The sequence shown here is derived from an EMBL/GenBank/DDBJ whole genome shotgun (WGS) entry which is preliminary data.</text>
</comment>
<feature type="transmembrane region" description="Helical" evidence="7">
    <location>
        <begin position="245"/>
        <end position="264"/>
    </location>
</feature>
<feature type="domain" description="Acyltransferase 3" evidence="8">
    <location>
        <begin position="11"/>
        <end position="321"/>
    </location>
</feature>
<dbReference type="GO" id="GO:0005886">
    <property type="term" value="C:plasma membrane"/>
    <property type="evidence" value="ECO:0007669"/>
    <property type="project" value="UniProtKB-SubCell"/>
</dbReference>
<reference evidence="9 10" key="1">
    <citation type="submission" date="2018-03" db="EMBL/GenBank/DDBJ databases">
        <title>Genomic Encyclopedia of Type Strains, Phase III (KMG-III): the genomes of soil and plant-associated and newly described type strains.</title>
        <authorList>
            <person name="Whitman W."/>
        </authorList>
    </citation>
    <scope>NUCLEOTIDE SEQUENCE [LARGE SCALE GENOMIC DNA]</scope>
    <source>
        <strain evidence="9 10">CGMCC 1.9313</strain>
    </source>
</reference>
<evidence type="ECO:0000256" key="4">
    <source>
        <dbReference type="ARBA" id="ARBA00022692"/>
    </source>
</evidence>
<dbReference type="Proteomes" id="UP000238034">
    <property type="component" value="Unassembled WGS sequence"/>
</dbReference>
<feature type="transmembrane region" description="Helical" evidence="7">
    <location>
        <begin position="137"/>
        <end position="156"/>
    </location>
</feature>
<keyword evidence="10" id="KW-1185">Reference proteome</keyword>
<organism evidence="9 10">
    <name type="scientific">Arcticibacter pallidicorallinus</name>
    <dbReference type="NCBI Taxonomy" id="1259464"/>
    <lineage>
        <taxon>Bacteria</taxon>
        <taxon>Pseudomonadati</taxon>
        <taxon>Bacteroidota</taxon>
        <taxon>Sphingobacteriia</taxon>
        <taxon>Sphingobacteriales</taxon>
        <taxon>Sphingobacteriaceae</taxon>
        <taxon>Arcticibacter</taxon>
    </lineage>
</organism>
<dbReference type="PANTHER" id="PTHR40074:SF2">
    <property type="entry name" value="O-ACETYLTRANSFERASE WECH"/>
    <property type="match status" value="1"/>
</dbReference>
<evidence type="ECO:0000256" key="2">
    <source>
        <dbReference type="ARBA" id="ARBA00007400"/>
    </source>
</evidence>
<evidence type="ECO:0000313" key="10">
    <source>
        <dbReference type="Proteomes" id="UP000238034"/>
    </source>
</evidence>
<feature type="transmembrane region" description="Helical" evidence="7">
    <location>
        <begin position="84"/>
        <end position="102"/>
    </location>
</feature>
<keyword evidence="5 7" id="KW-1133">Transmembrane helix</keyword>
<sequence length="339" mass="38502">MSINGRNEKFVWADKLRVAATIGVITVHASASIPPLFGQVSPGTWWSAHIIDCIARFCVPVFVMLSGALLLRKPSRPAEFFRKRFLRIVFPFLFWSLTYSVLQLTLKTSRLWEMSALEYLTFFLGQLSGDRISYHFWYVYMIMGLYLLIPFIGGLIRRAKDSSLLSFTGVWFSLVFWIDITDPGFKIPDMLRYLGYLPLGYYLGKIDMNRIHRIVPLGLTVLGVMITVIGTFWLSDHSSKFNALLYGYANPSILLFSVGVFMLFKSLNGHPSDKAGLFINRYSYGIYLVHVLVLSQIKLPWLNEYPLIGIPLTVFICLIVSGAVIFLINKFPGGKYVSG</sequence>
<proteinExistence type="inferred from homology"/>
<evidence type="ECO:0000256" key="7">
    <source>
        <dbReference type="SAM" id="Phobius"/>
    </source>
</evidence>
<dbReference type="RefSeq" id="WP_106292607.1">
    <property type="nucleotide sequence ID" value="NZ_PVTH01000004.1"/>
</dbReference>
<feature type="transmembrane region" description="Helical" evidence="7">
    <location>
        <begin position="214"/>
        <end position="233"/>
    </location>
</feature>
<evidence type="ECO:0000256" key="1">
    <source>
        <dbReference type="ARBA" id="ARBA00004651"/>
    </source>
</evidence>
<feature type="transmembrane region" description="Helical" evidence="7">
    <location>
        <begin position="16"/>
        <end position="37"/>
    </location>
</feature>
<protein>
    <submittedName>
        <fullName evidence="9">Surface polysaccharide O-acyltransferase-like enzyme</fullName>
    </submittedName>
</protein>
<evidence type="ECO:0000259" key="8">
    <source>
        <dbReference type="Pfam" id="PF01757"/>
    </source>
</evidence>
<feature type="transmembrane region" description="Helical" evidence="7">
    <location>
        <begin position="49"/>
        <end position="72"/>
    </location>
</feature>
<dbReference type="GO" id="GO:0016413">
    <property type="term" value="F:O-acetyltransferase activity"/>
    <property type="evidence" value="ECO:0007669"/>
    <property type="project" value="TreeGrafter"/>
</dbReference>
<dbReference type="PANTHER" id="PTHR40074">
    <property type="entry name" value="O-ACETYLTRANSFERASE WECH"/>
    <property type="match status" value="1"/>
</dbReference>
<gene>
    <name evidence="9" type="ORF">B0I27_10421</name>
</gene>
<dbReference type="OrthoDB" id="9810469at2"/>
<feature type="transmembrane region" description="Helical" evidence="7">
    <location>
        <begin position="284"/>
        <end position="302"/>
    </location>
</feature>
<accession>A0A2T0U548</accession>
<dbReference type="AlphaFoldDB" id="A0A2T0U548"/>
<keyword evidence="3" id="KW-1003">Cell membrane</keyword>
<dbReference type="InterPro" id="IPR002656">
    <property type="entry name" value="Acyl_transf_3_dom"/>
</dbReference>
<name>A0A2T0U548_9SPHI</name>
<evidence type="ECO:0000256" key="3">
    <source>
        <dbReference type="ARBA" id="ARBA00022475"/>
    </source>
</evidence>
<feature type="transmembrane region" description="Helical" evidence="7">
    <location>
        <begin position="308"/>
        <end position="328"/>
    </location>
</feature>
<dbReference type="EMBL" id="PVTH01000004">
    <property type="protein sequence ID" value="PRY53014.1"/>
    <property type="molecule type" value="Genomic_DNA"/>
</dbReference>
<keyword evidence="9" id="KW-0808">Transferase</keyword>
<evidence type="ECO:0000256" key="6">
    <source>
        <dbReference type="ARBA" id="ARBA00023136"/>
    </source>
</evidence>
<keyword evidence="4 7" id="KW-0812">Transmembrane</keyword>
<evidence type="ECO:0000313" key="9">
    <source>
        <dbReference type="EMBL" id="PRY53014.1"/>
    </source>
</evidence>
<comment type="similarity">
    <text evidence="2">Belongs to the acyltransferase 3 family.</text>
</comment>
<keyword evidence="9" id="KW-0012">Acyltransferase</keyword>
<comment type="subcellular location">
    <subcellularLocation>
        <location evidence="1">Cell membrane</location>
        <topology evidence="1">Multi-pass membrane protein</topology>
    </subcellularLocation>
</comment>
<keyword evidence="6 7" id="KW-0472">Membrane</keyword>
<evidence type="ECO:0000256" key="5">
    <source>
        <dbReference type="ARBA" id="ARBA00022989"/>
    </source>
</evidence>
<dbReference type="GO" id="GO:0009246">
    <property type="term" value="P:enterobacterial common antigen biosynthetic process"/>
    <property type="evidence" value="ECO:0007669"/>
    <property type="project" value="TreeGrafter"/>
</dbReference>
<dbReference type="Pfam" id="PF01757">
    <property type="entry name" value="Acyl_transf_3"/>
    <property type="match status" value="1"/>
</dbReference>